<dbReference type="Proteomes" id="UP000277580">
    <property type="component" value="Unassembled WGS sequence"/>
</dbReference>
<dbReference type="EMBL" id="ML119138">
    <property type="protein sequence ID" value="RPB11063.1"/>
    <property type="molecule type" value="Genomic_DNA"/>
</dbReference>
<evidence type="ECO:0000313" key="2">
    <source>
        <dbReference type="Proteomes" id="UP000277580"/>
    </source>
</evidence>
<gene>
    <name evidence="1" type="ORF">P167DRAFT_233828</name>
</gene>
<name>A0A3N4KKG7_9PEZI</name>
<keyword evidence="2" id="KW-1185">Reference proteome</keyword>
<protein>
    <submittedName>
        <fullName evidence="1">Uncharacterized protein</fullName>
    </submittedName>
</protein>
<accession>A0A3N4KKG7</accession>
<proteinExistence type="predicted"/>
<dbReference type="AlphaFoldDB" id="A0A3N4KKG7"/>
<sequence length="94" mass="10571">MSTWPATQRITNRYVLPHLFELLAFFSISCHHSAGYHPLMILSSLASTLMLRTSRTHSGLPALGDPIPNEISAGQHHYLSAIFTREILTINSRR</sequence>
<reference evidence="1 2" key="1">
    <citation type="journal article" date="2018" name="Nat. Ecol. Evol.">
        <title>Pezizomycetes genomes reveal the molecular basis of ectomycorrhizal truffle lifestyle.</title>
        <authorList>
            <person name="Murat C."/>
            <person name="Payen T."/>
            <person name="Noel B."/>
            <person name="Kuo A."/>
            <person name="Morin E."/>
            <person name="Chen J."/>
            <person name="Kohler A."/>
            <person name="Krizsan K."/>
            <person name="Balestrini R."/>
            <person name="Da Silva C."/>
            <person name="Montanini B."/>
            <person name="Hainaut M."/>
            <person name="Levati E."/>
            <person name="Barry K.W."/>
            <person name="Belfiori B."/>
            <person name="Cichocki N."/>
            <person name="Clum A."/>
            <person name="Dockter R.B."/>
            <person name="Fauchery L."/>
            <person name="Guy J."/>
            <person name="Iotti M."/>
            <person name="Le Tacon F."/>
            <person name="Lindquist E.A."/>
            <person name="Lipzen A."/>
            <person name="Malagnac F."/>
            <person name="Mello A."/>
            <person name="Molinier V."/>
            <person name="Miyauchi S."/>
            <person name="Poulain J."/>
            <person name="Riccioni C."/>
            <person name="Rubini A."/>
            <person name="Sitrit Y."/>
            <person name="Splivallo R."/>
            <person name="Traeger S."/>
            <person name="Wang M."/>
            <person name="Zifcakova L."/>
            <person name="Wipf D."/>
            <person name="Zambonelli A."/>
            <person name="Paolocci F."/>
            <person name="Nowrousian M."/>
            <person name="Ottonello S."/>
            <person name="Baldrian P."/>
            <person name="Spatafora J.W."/>
            <person name="Henrissat B."/>
            <person name="Nagy L.G."/>
            <person name="Aury J.M."/>
            <person name="Wincker P."/>
            <person name="Grigoriev I.V."/>
            <person name="Bonfante P."/>
            <person name="Martin F.M."/>
        </authorList>
    </citation>
    <scope>NUCLEOTIDE SEQUENCE [LARGE SCALE GENOMIC DNA]</scope>
    <source>
        <strain evidence="1 2">CCBAS932</strain>
    </source>
</reference>
<evidence type="ECO:0000313" key="1">
    <source>
        <dbReference type="EMBL" id="RPB11063.1"/>
    </source>
</evidence>
<organism evidence="1 2">
    <name type="scientific">Morchella conica CCBAS932</name>
    <dbReference type="NCBI Taxonomy" id="1392247"/>
    <lineage>
        <taxon>Eukaryota</taxon>
        <taxon>Fungi</taxon>
        <taxon>Dikarya</taxon>
        <taxon>Ascomycota</taxon>
        <taxon>Pezizomycotina</taxon>
        <taxon>Pezizomycetes</taxon>
        <taxon>Pezizales</taxon>
        <taxon>Morchellaceae</taxon>
        <taxon>Morchella</taxon>
    </lineage>
</organism>
<dbReference type="InParanoid" id="A0A3N4KKG7"/>